<dbReference type="EMBL" id="PFEB01000023">
    <property type="protein sequence ID" value="PJE60961.1"/>
    <property type="molecule type" value="Genomic_DNA"/>
</dbReference>
<proteinExistence type="predicted"/>
<accession>A0A2M8KM34</accession>
<dbReference type="InterPro" id="IPR016024">
    <property type="entry name" value="ARM-type_fold"/>
</dbReference>
<dbReference type="Proteomes" id="UP000231434">
    <property type="component" value="Unassembled WGS sequence"/>
</dbReference>
<name>A0A2M8KM34_9BACT</name>
<evidence type="ECO:0008006" key="3">
    <source>
        <dbReference type="Google" id="ProtNLM"/>
    </source>
</evidence>
<dbReference type="Gene3D" id="1.25.10.10">
    <property type="entry name" value="Leucine-rich Repeat Variant"/>
    <property type="match status" value="1"/>
</dbReference>
<reference evidence="2" key="1">
    <citation type="submission" date="2017-09" db="EMBL/GenBank/DDBJ databases">
        <title>Depth-based differentiation of microbial function through sediment-hosted aquifers and enrichment of novel symbionts in the deep terrestrial subsurface.</title>
        <authorList>
            <person name="Probst A.J."/>
            <person name="Ladd B."/>
            <person name="Jarett J.K."/>
            <person name="Geller-Mcgrath D.E."/>
            <person name="Sieber C.M.K."/>
            <person name="Emerson J.B."/>
            <person name="Anantharaman K."/>
            <person name="Thomas B.C."/>
            <person name="Malmstrom R."/>
            <person name="Stieglmeier M."/>
            <person name="Klingl A."/>
            <person name="Woyke T."/>
            <person name="Ryan C.M."/>
            <person name="Banfield J.F."/>
        </authorList>
    </citation>
    <scope>NUCLEOTIDE SEQUENCE [LARGE SCALE GENOMIC DNA]</scope>
</reference>
<evidence type="ECO:0000313" key="2">
    <source>
        <dbReference type="Proteomes" id="UP000231434"/>
    </source>
</evidence>
<evidence type="ECO:0000313" key="1">
    <source>
        <dbReference type="EMBL" id="PJE60961.1"/>
    </source>
</evidence>
<dbReference type="InterPro" id="IPR011989">
    <property type="entry name" value="ARM-like"/>
</dbReference>
<gene>
    <name evidence="1" type="ORF">COU86_01670</name>
</gene>
<comment type="caution">
    <text evidence="1">The sequence shown here is derived from an EMBL/GenBank/DDBJ whole genome shotgun (WGS) entry which is preliminary data.</text>
</comment>
<protein>
    <recommendedName>
        <fullName evidence="3">HEAT repeat domain-containing protein</fullName>
    </recommendedName>
</protein>
<organism evidence="1 2">
    <name type="scientific">Candidatus Roizmanbacteria bacterium CG10_big_fil_rev_8_21_14_0_10_36_26</name>
    <dbReference type="NCBI Taxonomy" id="1974851"/>
    <lineage>
        <taxon>Bacteria</taxon>
        <taxon>Candidatus Roizmaniibacteriota</taxon>
    </lineage>
</organism>
<dbReference type="SUPFAM" id="SSF48371">
    <property type="entry name" value="ARM repeat"/>
    <property type="match status" value="1"/>
</dbReference>
<dbReference type="AlphaFoldDB" id="A0A2M8KM34"/>
<sequence>MDKIEQILRSTLKPKEKQTKLVEAVIKKKIAVKEFINFFECASDVDKGTCADVMKHVSAESPEILAPYIDTLVKYVNYKAPRVKWGVPEAIGNLAKKYPEKVEIAISKLLPNTKEESTVVKWCAAYGLTEIAKYNSLTRKKLLPIFLKIIKNEKNNGVKNVYLRALKVIESDY</sequence>